<evidence type="ECO:0008006" key="4">
    <source>
        <dbReference type="Google" id="ProtNLM"/>
    </source>
</evidence>
<evidence type="ECO:0000313" key="2">
    <source>
        <dbReference type="EMBL" id="MBB4966557.1"/>
    </source>
</evidence>
<dbReference type="RefSeq" id="WP_184670632.1">
    <property type="nucleotide sequence ID" value="NZ_BAABAI010000024.1"/>
</dbReference>
<dbReference type="AlphaFoldDB" id="A0A7W7WX06"/>
<keyword evidence="1" id="KW-0732">Signal</keyword>
<feature type="signal peptide" evidence="1">
    <location>
        <begin position="1"/>
        <end position="26"/>
    </location>
</feature>
<gene>
    <name evidence="2" type="ORF">F4559_003916</name>
</gene>
<proteinExistence type="predicted"/>
<name>A0A7W7WX06_9PSEU</name>
<sequence length="147" mass="15800">MKFIRTATAAALAVAALFGSFVTASAAPAAETAANCVDNSDPSSFTGVSTKKTFTLPIAQRVLELRYSSTNACAWARFTAGGSYYLWVDRAANISQANAGIWTQLGITPMFPHTVAYTRAFNDSGKVMRACAEVHEIVRTVVCTDWY</sequence>
<accession>A0A7W7WX06</accession>
<dbReference type="EMBL" id="JACHJS010000001">
    <property type="protein sequence ID" value="MBB4966557.1"/>
    <property type="molecule type" value="Genomic_DNA"/>
</dbReference>
<keyword evidence="3" id="KW-1185">Reference proteome</keyword>
<evidence type="ECO:0000313" key="3">
    <source>
        <dbReference type="Proteomes" id="UP000542674"/>
    </source>
</evidence>
<feature type="chain" id="PRO_5039378749" description="DUF2690 domain-containing protein" evidence="1">
    <location>
        <begin position="27"/>
        <end position="147"/>
    </location>
</feature>
<dbReference type="Proteomes" id="UP000542674">
    <property type="component" value="Unassembled WGS sequence"/>
</dbReference>
<evidence type="ECO:0000256" key="1">
    <source>
        <dbReference type="SAM" id="SignalP"/>
    </source>
</evidence>
<organism evidence="2 3">
    <name type="scientific">Saccharothrix violaceirubra</name>
    <dbReference type="NCBI Taxonomy" id="413306"/>
    <lineage>
        <taxon>Bacteria</taxon>
        <taxon>Bacillati</taxon>
        <taxon>Actinomycetota</taxon>
        <taxon>Actinomycetes</taxon>
        <taxon>Pseudonocardiales</taxon>
        <taxon>Pseudonocardiaceae</taxon>
        <taxon>Saccharothrix</taxon>
    </lineage>
</organism>
<protein>
    <recommendedName>
        <fullName evidence="4">DUF2690 domain-containing protein</fullName>
    </recommendedName>
</protein>
<reference evidence="2 3" key="1">
    <citation type="submission" date="2020-08" db="EMBL/GenBank/DDBJ databases">
        <title>Sequencing the genomes of 1000 actinobacteria strains.</title>
        <authorList>
            <person name="Klenk H.-P."/>
        </authorList>
    </citation>
    <scope>NUCLEOTIDE SEQUENCE [LARGE SCALE GENOMIC DNA]</scope>
    <source>
        <strain evidence="2 3">DSM 45084</strain>
    </source>
</reference>
<comment type="caution">
    <text evidence="2">The sequence shown here is derived from an EMBL/GenBank/DDBJ whole genome shotgun (WGS) entry which is preliminary data.</text>
</comment>